<evidence type="ECO:0000256" key="1">
    <source>
        <dbReference type="ARBA" id="ARBA00022691"/>
    </source>
</evidence>
<dbReference type="InterPro" id="IPR050377">
    <property type="entry name" value="Radical_SAM_PqqE_MftC-like"/>
</dbReference>
<dbReference type="Proteomes" id="UP001154420">
    <property type="component" value="Unassembled WGS sequence"/>
</dbReference>
<name>A0A9X5GRM4_9FIRM</name>
<dbReference type="GO" id="GO:0046872">
    <property type="term" value="F:metal ion binding"/>
    <property type="evidence" value="ECO:0007669"/>
    <property type="project" value="UniProtKB-KW"/>
</dbReference>
<keyword evidence="7" id="KW-1185">Reference proteome</keyword>
<dbReference type="CDD" id="cd01335">
    <property type="entry name" value="Radical_SAM"/>
    <property type="match status" value="1"/>
</dbReference>
<keyword evidence="4" id="KW-0411">Iron-sulfur</keyword>
<dbReference type="AlphaFoldDB" id="A0A9X5GRM4"/>
<protein>
    <submittedName>
        <fullName evidence="6">4Fe-4S cluster-binding domain-containing protein</fullName>
    </submittedName>
</protein>
<evidence type="ECO:0000313" key="7">
    <source>
        <dbReference type="Proteomes" id="UP001154420"/>
    </source>
</evidence>
<dbReference type="Pfam" id="PF04055">
    <property type="entry name" value="Radical_SAM"/>
    <property type="match status" value="1"/>
</dbReference>
<dbReference type="RefSeq" id="WP_160559594.1">
    <property type="nucleotide sequence ID" value="NZ_QZDT01000009.1"/>
</dbReference>
<accession>A0A9X5GRM4</accession>
<dbReference type="GO" id="GO:0003824">
    <property type="term" value="F:catalytic activity"/>
    <property type="evidence" value="ECO:0007669"/>
    <property type="project" value="InterPro"/>
</dbReference>
<comment type="caution">
    <text evidence="6">The sequence shown here is derived from an EMBL/GenBank/DDBJ whole genome shotgun (WGS) entry which is preliminary data.</text>
</comment>
<evidence type="ECO:0000256" key="3">
    <source>
        <dbReference type="ARBA" id="ARBA00023004"/>
    </source>
</evidence>
<dbReference type="SUPFAM" id="SSF102114">
    <property type="entry name" value="Radical SAM enzymes"/>
    <property type="match status" value="1"/>
</dbReference>
<dbReference type="PANTHER" id="PTHR11228">
    <property type="entry name" value="RADICAL SAM DOMAIN PROTEIN"/>
    <property type="match status" value="1"/>
</dbReference>
<dbReference type="SFLD" id="SFLDS00029">
    <property type="entry name" value="Radical_SAM"/>
    <property type="match status" value="1"/>
</dbReference>
<evidence type="ECO:0000256" key="2">
    <source>
        <dbReference type="ARBA" id="ARBA00022723"/>
    </source>
</evidence>
<sequence>MDKKEIYDIWKNYKTISIFGLGHVCKNSIEQVKIFSDINYILDNNSKLDGEFYKGIGVKKFLPTEECLREKILISTHYKEIKKELLELGLLENVDFCSIEKYIIIMKWYSLSKVYVNEVHMSVTTKCTLNCHKCNMFMPEYQKPFHLNLETLISDLDTLFNKVDEVSTLALLGGEPLLYPHLMELITYLDNRYNDRIGIIELVTNGTIIPTDDMLKGFKKCKIFFRISDYSKTVPYQDRLEKLRNTLEQYHIPYYVNSSLNWLDFGFPEQPVCIPDQEIYQHMLDCAPVFKGLNDKKLYYCHIVWSADKCGIYKERETDYIDLQEDSRAKIVEYLLGIMKEPVSLCKYCAGCSSDNENVIPVGIQRKRQKDYLVD</sequence>
<gene>
    <name evidence="6" type="ORF">D5281_07800</name>
</gene>
<organism evidence="6 7">
    <name type="scientific">Parablautia muri</name>
    <dbReference type="NCBI Taxonomy" id="2320879"/>
    <lineage>
        <taxon>Bacteria</taxon>
        <taxon>Bacillati</taxon>
        <taxon>Bacillota</taxon>
        <taxon>Clostridia</taxon>
        <taxon>Lachnospirales</taxon>
        <taxon>Lachnospiraceae</taxon>
        <taxon>Parablautia</taxon>
    </lineage>
</organism>
<evidence type="ECO:0000259" key="5">
    <source>
        <dbReference type="Pfam" id="PF04055"/>
    </source>
</evidence>
<reference evidence="6" key="1">
    <citation type="submission" date="2018-09" db="EMBL/GenBank/DDBJ databases">
        <title>Murine metabolic-syndrome-specific gut microbial biobank.</title>
        <authorList>
            <person name="Liu C."/>
        </authorList>
    </citation>
    <scope>NUCLEOTIDE SEQUENCE</scope>
    <source>
        <strain evidence="6">D42-62</strain>
    </source>
</reference>
<proteinExistence type="predicted"/>
<feature type="domain" description="Radical SAM core" evidence="5">
    <location>
        <begin position="121"/>
        <end position="224"/>
    </location>
</feature>
<dbReference type="OrthoDB" id="1854625at2"/>
<evidence type="ECO:0000313" key="6">
    <source>
        <dbReference type="EMBL" id="NBJ92499.1"/>
    </source>
</evidence>
<dbReference type="InterPro" id="IPR013785">
    <property type="entry name" value="Aldolase_TIM"/>
</dbReference>
<evidence type="ECO:0000256" key="4">
    <source>
        <dbReference type="ARBA" id="ARBA00023014"/>
    </source>
</evidence>
<dbReference type="EMBL" id="QZDT01000009">
    <property type="protein sequence ID" value="NBJ92499.1"/>
    <property type="molecule type" value="Genomic_DNA"/>
</dbReference>
<keyword evidence="1" id="KW-0949">S-adenosyl-L-methionine</keyword>
<dbReference type="PANTHER" id="PTHR11228:SF7">
    <property type="entry name" value="PQQA PEPTIDE CYCLASE"/>
    <property type="match status" value="1"/>
</dbReference>
<dbReference type="Gene3D" id="3.20.20.70">
    <property type="entry name" value="Aldolase class I"/>
    <property type="match status" value="1"/>
</dbReference>
<dbReference type="InterPro" id="IPR058240">
    <property type="entry name" value="rSAM_sf"/>
</dbReference>
<keyword evidence="2" id="KW-0479">Metal-binding</keyword>
<dbReference type="GO" id="GO:0051536">
    <property type="term" value="F:iron-sulfur cluster binding"/>
    <property type="evidence" value="ECO:0007669"/>
    <property type="project" value="UniProtKB-KW"/>
</dbReference>
<keyword evidence="3" id="KW-0408">Iron</keyword>
<dbReference type="InterPro" id="IPR007197">
    <property type="entry name" value="rSAM"/>
</dbReference>